<feature type="domain" description="AAA+ ATPase" evidence="1">
    <location>
        <begin position="731"/>
        <end position="858"/>
    </location>
</feature>
<sequence>MVKKTRKIFQDKYEDNDSHNLDEEELAVKQGETDWRQTARAHAGDIFDTTSYAAPGCIQIAPKTDNAFLALRESSVLIKPSNSPLFNSITISDDQSAGSKIAERNLLALRGRKTSPEPGNRIHDWIKTINAYHHQEILLSQPAGEPLGIKALARQWENSWSSVLKLVEPTIGNIGVVSSSSSADQVTSATSLQSNETTPDAADMQHLLSAHDHSQLDLKKLQDYIELLQSQVKNLESSHKELLPSRIQVLHRIMQKHKDEHKGRTEFEWRLSSPYFDEPEWIQGQHDQRQLRCSLPVTNFELYLERNKDIAFIVYRDFHPAPPDIAGSSSIDRPVKNAGSVRPLPISETIQPIAQELIEAIETLLSSRDEYSSLLQEYKVSPELQAPYLTVYHSRKDLHTIREGLSPEPQKQFDLLLQYVTDQYGENYAAADSLFSESKISSENVPYLFKPGDVLVRRSQGQYAAFVASSWPIKGSTKDESSLKSEVRSGDHLPLYGSHEAFKRVANEKIKVQSWSVTGWSWAFDGSFQRQNCTRYFEIEVGEANKHDAVTHDNTLAEQKQRTDANQVKILNIGDLSIFPLAYAEPALVDKLQRRGGTFWKCRHRRLVSYMEKGMDNTHSMMIDLKTYCSLHSNNIFAKPLLDELGADAMAKNEPPDEKFSYVLPPNIKGYNLRLKKWFDLEVDRISEVNWNVEAFETLVVERKARNLILALVSNQIATERSTDLIAGKGNGLILLLHGGPGTGKTLTAESVAEIAQKPLYRVTCGDVGTKAEDVEKYLESVLHLGKIWGCVVLLDEADVFLEQRSLEDLQRNALVSVFLRVMEYYEGILVLTSNRVGTFDEAFKSRIQLALHYPSLGQYQRLRVWENFINRLESFGDDKVETQDLRDHLEDLSKEKMNGREIRNAITTARQYAEWQSAQSKDGVTKRMGYEHLKDVIEVAGRFDKYLDKIHGGFSADELAEEDGLRLS</sequence>
<organism evidence="2 3">
    <name type="scientific">Vermiconidia calcicola</name>
    <dbReference type="NCBI Taxonomy" id="1690605"/>
    <lineage>
        <taxon>Eukaryota</taxon>
        <taxon>Fungi</taxon>
        <taxon>Dikarya</taxon>
        <taxon>Ascomycota</taxon>
        <taxon>Pezizomycotina</taxon>
        <taxon>Dothideomycetes</taxon>
        <taxon>Dothideomycetidae</taxon>
        <taxon>Mycosphaerellales</taxon>
        <taxon>Extremaceae</taxon>
        <taxon>Vermiconidia</taxon>
    </lineage>
</organism>
<dbReference type="Proteomes" id="UP001345827">
    <property type="component" value="Unassembled WGS sequence"/>
</dbReference>
<dbReference type="Pfam" id="PF23232">
    <property type="entry name" value="AAA_lid_13"/>
    <property type="match status" value="1"/>
</dbReference>
<dbReference type="PANTHER" id="PTHR46411:SF2">
    <property type="entry name" value="AAA+ ATPASE DOMAIN-CONTAINING PROTEIN"/>
    <property type="match status" value="1"/>
</dbReference>
<dbReference type="GO" id="GO:0005524">
    <property type="term" value="F:ATP binding"/>
    <property type="evidence" value="ECO:0007669"/>
    <property type="project" value="InterPro"/>
</dbReference>
<dbReference type="InterPro" id="IPR003959">
    <property type="entry name" value="ATPase_AAA_core"/>
</dbReference>
<dbReference type="InterPro" id="IPR054289">
    <property type="entry name" value="DUF7025"/>
</dbReference>
<dbReference type="EMBL" id="JAXLQG010000001">
    <property type="protein sequence ID" value="KAK5545696.1"/>
    <property type="molecule type" value="Genomic_DNA"/>
</dbReference>
<dbReference type="Gene3D" id="3.40.50.300">
    <property type="entry name" value="P-loop containing nucleotide triphosphate hydrolases"/>
    <property type="match status" value="1"/>
</dbReference>
<dbReference type="AlphaFoldDB" id="A0AAV9QN61"/>
<dbReference type="CDD" id="cd19481">
    <property type="entry name" value="RecA-like_protease"/>
    <property type="match status" value="1"/>
</dbReference>
<dbReference type="SUPFAM" id="SSF52540">
    <property type="entry name" value="P-loop containing nucleoside triphosphate hydrolases"/>
    <property type="match status" value="1"/>
</dbReference>
<name>A0AAV9QN61_9PEZI</name>
<dbReference type="Pfam" id="PF00004">
    <property type="entry name" value="AAA"/>
    <property type="match status" value="1"/>
</dbReference>
<dbReference type="GO" id="GO:0016887">
    <property type="term" value="F:ATP hydrolysis activity"/>
    <property type="evidence" value="ECO:0007669"/>
    <property type="project" value="InterPro"/>
</dbReference>
<comment type="caution">
    <text evidence="2">The sequence shown here is derived from an EMBL/GenBank/DDBJ whole genome shotgun (WGS) entry which is preliminary data.</text>
</comment>
<reference evidence="2 3" key="1">
    <citation type="submission" date="2023-06" db="EMBL/GenBank/DDBJ databases">
        <title>Black Yeasts Isolated from many extreme environments.</title>
        <authorList>
            <person name="Coleine C."/>
            <person name="Stajich J.E."/>
            <person name="Selbmann L."/>
        </authorList>
    </citation>
    <scope>NUCLEOTIDE SEQUENCE [LARGE SCALE GENOMIC DNA]</scope>
    <source>
        <strain evidence="2 3">CCFEE 5887</strain>
    </source>
</reference>
<dbReference type="Pfam" id="PF22942">
    <property type="entry name" value="DUF7025"/>
    <property type="match status" value="1"/>
</dbReference>
<evidence type="ECO:0000313" key="2">
    <source>
        <dbReference type="EMBL" id="KAK5545696.1"/>
    </source>
</evidence>
<dbReference type="InterPro" id="IPR056599">
    <property type="entry name" value="AAA_lid_fung"/>
</dbReference>
<accession>A0AAV9QN61</accession>
<dbReference type="InterPro" id="IPR027417">
    <property type="entry name" value="P-loop_NTPase"/>
</dbReference>
<evidence type="ECO:0000313" key="3">
    <source>
        <dbReference type="Proteomes" id="UP001345827"/>
    </source>
</evidence>
<dbReference type="PANTHER" id="PTHR46411">
    <property type="entry name" value="FAMILY ATPASE, PUTATIVE-RELATED"/>
    <property type="match status" value="1"/>
</dbReference>
<keyword evidence="3" id="KW-1185">Reference proteome</keyword>
<dbReference type="SMART" id="SM00382">
    <property type="entry name" value="AAA"/>
    <property type="match status" value="1"/>
</dbReference>
<dbReference type="InterPro" id="IPR003593">
    <property type="entry name" value="AAA+_ATPase"/>
</dbReference>
<protein>
    <recommendedName>
        <fullName evidence="1">AAA+ ATPase domain-containing protein</fullName>
    </recommendedName>
</protein>
<evidence type="ECO:0000259" key="1">
    <source>
        <dbReference type="SMART" id="SM00382"/>
    </source>
</evidence>
<gene>
    <name evidence="2" type="ORF">LTR25_000704</name>
</gene>
<proteinExistence type="predicted"/>